<dbReference type="AlphaFoldDB" id="A0A2P8H9I2"/>
<evidence type="ECO:0000259" key="7">
    <source>
        <dbReference type="Pfam" id="PF07980"/>
    </source>
</evidence>
<feature type="domain" description="RagB/SusD" evidence="7">
    <location>
        <begin position="310"/>
        <end position="553"/>
    </location>
</feature>
<gene>
    <name evidence="9" type="ORF">CLV51_11081</name>
</gene>
<dbReference type="RefSeq" id="WP_106531316.1">
    <property type="nucleotide sequence ID" value="NZ_PYAW01000010.1"/>
</dbReference>
<accession>A0A2P8H9I2</accession>
<evidence type="ECO:0000313" key="10">
    <source>
        <dbReference type="Proteomes" id="UP000240971"/>
    </source>
</evidence>
<dbReference type="Proteomes" id="UP000240971">
    <property type="component" value="Unassembled WGS sequence"/>
</dbReference>
<dbReference type="Pfam" id="PF14322">
    <property type="entry name" value="SusD-like_3"/>
    <property type="match status" value="1"/>
</dbReference>
<keyword evidence="5" id="KW-0998">Cell outer membrane</keyword>
<feature type="chain" id="PRO_5015159653" evidence="6">
    <location>
        <begin position="20"/>
        <end position="553"/>
    </location>
</feature>
<comment type="similarity">
    <text evidence="2">Belongs to the SusD family.</text>
</comment>
<feature type="domain" description="SusD-like N-terminal" evidence="8">
    <location>
        <begin position="26"/>
        <end position="224"/>
    </location>
</feature>
<protein>
    <submittedName>
        <fullName evidence="9">Putative outer membrane starch-binding protein</fullName>
    </submittedName>
</protein>
<evidence type="ECO:0000256" key="5">
    <source>
        <dbReference type="ARBA" id="ARBA00023237"/>
    </source>
</evidence>
<reference evidence="9 10" key="1">
    <citation type="submission" date="2018-03" db="EMBL/GenBank/DDBJ databases">
        <title>Genomic Encyclopedia of Archaeal and Bacterial Type Strains, Phase II (KMG-II): from individual species to whole genera.</title>
        <authorList>
            <person name="Goeker M."/>
        </authorList>
    </citation>
    <scope>NUCLEOTIDE SEQUENCE [LARGE SCALE GENOMIC DNA]</scope>
    <source>
        <strain evidence="9 10">DSM 24859</strain>
    </source>
</reference>
<dbReference type="GO" id="GO:0009279">
    <property type="term" value="C:cell outer membrane"/>
    <property type="evidence" value="ECO:0007669"/>
    <property type="project" value="UniProtKB-SubCell"/>
</dbReference>
<evidence type="ECO:0000256" key="4">
    <source>
        <dbReference type="ARBA" id="ARBA00023136"/>
    </source>
</evidence>
<sequence>MKSKIYALVLAGLCTVIGAASCQKDFLDRKPLDTYADQDVWSDIRLVETFVNSKYRVLPHCINGDATASVTGYSAASDEGYSRHNYEGVFTINQGQQSPDNLSLENWSVDYNYIRSCNLFLSKIDNVQGDADMKTRLTAEIKFIRAWCYFDLISRYGGVPIITKIYSLSDASFVVKRNTYDECVDFVNKDLDAAIAVLPTSYDGANKGRVTKGGALALKSRLLLYAASKLNNPGGEAGRWQQAADAAKALIDLADQGTYSLDQRTDYSKIFLDKSSPEVIMSFGMDGTFYDPTLGDYGSSLDLYIWPNGFHGWSVYTPSQNLVDAFEMNNGKMITEPGSGYDATAPYVGRDPRFYADILYNGATFKGRKLEYFKGGMDSPQSSVESWNASLTGYSWRKYADESYVMGSHGSNQNWIIFRLAEIYLNYAEAKYQLGDEATARKYLNLVRSRASVGLPAVTATGTDLMDRIAHERAVEFCFEGMRFMDVRRWKIAGQTDNKPLMGVQLTKNPDASFSYTYFSLQKRKFDESKNYLLPISRDEINKNNLLVQNPGY</sequence>
<dbReference type="InterPro" id="IPR012944">
    <property type="entry name" value="SusD_RagB_dom"/>
</dbReference>
<evidence type="ECO:0000256" key="3">
    <source>
        <dbReference type="ARBA" id="ARBA00022729"/>
    </source>
</evidence>
<dbReference type="PROSITE" id="PS51257">
    <property type="entry name" value="PROKAR_LIPOPROTEIN"/>
    <property type="match status" value="1"/>
</dbReference>
<dbReference type="InterPro" id="IPR011990">
    <property type="entry name" value="TPR-like_helical_dom_sf"/>
</dbReference>
<name>A0A2P8H9I2_CHINA</name>
<dbReference type="EMBL" id="PYAW01000010">
    <property type="protein sequence ID" value="PSL42864.1"/>
    <property type="molecule type" value="Genomic_DNA"/>
</dbReference>
<evidence type="ECO:0000313" key="9">
    <source>
        <dbReference type="EMBL" id="PSL42864.1"/>
    </source>
</evidence>
<dbReference type="CDD" id="cd08977">
    <property type="entry name" value="SusD"/>
    <property type="match status" value="1"/>
</dbReference>
<dbReference type="SUPFAM" id="SSF48452">
    <property type="entry name" value="TPR-like"/>
    <property type="match status" value="1"/>
</dbReference>
<organism evidence="9 10">
    <name type="scientific">Chitinophaga niastensis</name>
    <dbReference type="NCBI Taxonomy" id="536980"/>
    <lineage>
        <taxon>Bacteria</taxon>
        <taxon>Pseudomonadati</taxon>
        <taxon>Bacteroidota</taxon>
        <taxon>Chitinophagia</taxon>
        <taxon>Chitinophagales</taxon>
        <taxon>Chitinophagaceae</taxon>
        <taxon>Chitinophaga</taxon>
    </lineage>
</organism>
<dbReference type="InterPro" id="IPR033985">
    <property type="entry name" value="SusD-like_N"/>
</dbReference>
<keyword evidence="10" id="KW-1185">Reference proteome</keyword>
<keyword evidence="4" id="KW-0472">Membrane</keyword>
<evidence type="ECO:0000256" key="1">
    <source>
        <dbReference type="ARBA" id="ARBA00004442"/>
    </source>
</evidence>
<dbReference type="OrthoDB" id="5694214at2"/>
<dbReference type="Gene3D" id="1.25.40.390">
    <property type="match status" value="1"/>
</dbReference>
<evidence type="ECO:0000259" key="8">
    <source>
        <dbReference type="Pfam" id="PF14322"/>
    </source>
</evidence>
<comment type="subcellular location">
    <subcellularLocation>
        <location evidence="1">Cell outer membrane</location>
    </subcellularLocation>
</comment>
<evidence type="ECO:0000256" key="6">
    <source>
        <dbReference type="SAM" id="SignalP"/>
    </source>
</evidence>
<evidence type="ECO:0000256" key="2">
    <source>
        <dbReference type="ARBA" id="ARBA00006275"/>
    </source>
</evidence>
<proteinExistence type="inferred from homology"/>
<feature type="signal peptide" evidence="6">
    <location>
        <begin position="1"/>
        <end position="19"/>
    </location>
</feature>
<dbReference type="Pfam" id="PF07980">
    <property type="entry name" value="SusD_RagB"/>
    <property type="match status" value="1"/>
</dbReference>
<keyword evidence="3 6" id="KW-0732">Signal</keyword>
<comment type="caution">
    <text evidence="9">The sequence shown here is derived from an EMBL/GenBank/DDBJ whole genome shotgun (WGS) entry which is preliminary data.</text>
</comment>